<dbReference type="EMBL" id="JACGWO010000006">
    <property type="protein sequence ID" value="KAK4424701.1"/>
    <property type="molecule type" value="Genomic_DNA"/>
</dbReference>
<dbReference type="Proteomes" id="UP001293254">
    <property type="component" value="Unassembled WGS sequence"/>
</dbReference>
<keyword evidence="3" id="KW-1185">Reference proteome</keyword>
<evidence type="ECO:0000313" key="3">
    <source>
        <dbReference type="Proteomes" id="UP001293254"/>
    </source>
</evidence>
<name>A0AAE2CJQ7_9LAMI</name>
<comment type="caution">
    <text evidence="2">The sequence shown here is derived from an EMBL/GenBank/DDBJ whole genome shotgun (WGS) entry which is preliminary data.</text>
</comment>
<protein>
    <recommendedName>
        <fullName evidence="4">DUF4283 domain-containing protein</fullName>
    </recommendedName>
</protein>
<evidence type="ECO:0000256" key="1">
    <source>
        <dbReference type="SAM" id="MobiDB-lite"/>
    </source>
</evidence>
<dbReference type="AlphaFoldDB" id="A0AAE2CJQ7"/>
<proteinExistence type="predicted"/>
<evidence type="ECO:0000313" key="2">
    <source>
        <dbReference type="EMBL" id="KAK4424701.1"/>
    </source>
</evidence>
<feature type="region of interest" description="Disordered" evidence="1">
    <location>
        <begin position="215"/>
        <end position="236"/>
    </location>
</feature>
<organism evidence="2 3">
    <name type="scientific">Sesamum alatum</name>
    <dbReference type="NCBI Taxonomy" id="300844"/>
    <lineage>
        <taxon>Eukaryota</taxon>
        <taxon>Viridiplantae</taxon>
        <taxon>Streptophyta</taxon>
        <taxon>Embryophyta</taxon>
        <taxon>Tracheophyta</taxon>
        <taxon>Spermatophyta</taxon>
        <taxon>Magnoliopsida</taxon>
        <taxon>eudicotyledons</taxon>
        <taxon>Gunneridae</taxon>
        <taxon>Pentapetalae</taxon>
        <taxon>asterids</taxon>
        <taxon>lamiids</taxon>
        <taxon>Lamiales</taxon>
        <taxon>Pedaliaceae</taxon>
        <taxon>Sesamum</taxon>
    </lineage>
</organism>
<evidence type="ECO:0008006" key="4">
    <source>
        <dbReference type="Google" id="ProtNLM"/>
    </source>
</evidence>
<accession>A0AAE2CJQ7</accession>
<reference evidence="2" key="1">
    <citation type="submission" date="2020-06" db="EMBL/GenBank/DDBJ databases">
        <authorList>
            <person name="Li T."/>
            <person name="Hu X."/>
            <person name="Zhang T."/>
            <person name="Song X."/>
            <person name="Zhang H."/>
            <person name="Dai N."/>
            <person name="Sheng W."/>
            <person name="Hou X."/>
            <person name="Wei L."/>
        </authorList>
    </citation>
    <scope>NUCLEOTIDE SEQUENCE</scope>
    <source>
        <strain evidence="2">3651</strain>
        <tissue evidence="2">Leaf</tissue>
    </source>
</reference>
<reference evidence="2" key="2">
    <citation type="journal article" date="2024" name="Plant">
        <title>Genomic evolution and insights into agronomic trait innovations of Sesamum species.</title>
        <authorList>
            <person name="Miao H."/>
            <person name="Wang L."/>
            <person name="Qu L."/>
            <person name="Liu H."/>
            <person name="Sun Y."/>
            <person name="Le M."/>
            <person name="Wang Q."/>
            <person name="Wei S."/>
            <person name="Zheng Y."/>
            <person name="Lin W."/>
            <person name="Duan Y."/>
            <person name="Cao H."/>
            <person name="Xiong S."/>
            <person name="Wang X."/>
            <person name="Wei L."/>
            <person name="Li C."/>
            <person name="Ma Q."/>
            <person name="Ju M."/>
            <person name="Zhao R."/>
            <person name="Li G."/>
            <person name="Mu C."/>
            <person name="Tian Q."/>
            <person name="Mei H."/>
            <person name="Zhang T."/>
            <person name="Gao T."/>
            <person name="Zhang H."/>
        </authorList>
    </citation>
    <scope>NUCLEOTIDE SEQUENCE</scope>
    <source>
        <strain evidence="2">3651</strain>
    </source>
</reference>
<gene>
    <name evidence="2" type="ORF">Salat_1663700</name>
</gene>
<sequence length="327" mass="35253">MEMDCLRLDFVLSLTKEEAAGVCIPQSAWNKGYGDYSLTLVGRLLLHRSVLFEELKTRLVDLFQAVRGVSIRKVSDSRSCLTFNHPEDLRRILELRPWIFDKNLIVLQLFPQKKNPLLIRWLEILRGLTLTLPMFGGPPVAGSGAAGSRRCPGIFGDFCHMHGDACVPPPAAVPDSGPLVRGLPDGHGLGGLVQHALGKTPICIESQLERGDFTRPPRFPLGPVNSGGTVTTASPDRLSVSAEGGVAYLELIDVPLVDQIRDSCKGAEFNRAVSGIGVQGRERRRGRGSRDGGGCGSGLCGDVGRGMKRILASSFSLASSSRPSKRC</sequence>